<reference evidence="3 5" key="1">
    <citation type="submission" date="2017-11" db="EMBL/GenBank/DDBJ databases">
        <title>Comparitive Functional Genomics of Dry Heat Resistant strains isolated from the Viking Spacecraft.</title>
        <authorList>
            <person name="Seuylemezian A."/>
            <person name="Cooper K."/>
            <person name="Vaishampayan P."/>
        </authorList>
    </citation>
    <scope>NUCLEOTIDE SEQUENCE [LARGE SCALE GENOMIC DNA]</scope>
    <source>
        <strain evidence="3 5">M4.6</strain>
    </source>
</reference>
<dbReference type="Proteomes" id="UP000235114">
    <property type="component" value="Unassembled WGS sequence"/>
</dbReference>
<gene>
    <name evidence="3" type="ORF">CU635_04555</name>
    <name evidence="4" type="ORF">CVD25_00430</name>
</gene>
<evidence type="ECO:0000313" key="6">
    <source>
        <dbReference type="Proteomes" id="UP000235114"/>
    </source>
</evidence>
<dbReference type="SUPFAM" id="SSF53756">
    <property type="entry name" value="UDP-Glycosyltransferase/glycogen phosphorylase"/>
    <property type="match status" value="1"/>
</dbReference>
<dbReference type="InterPro" id="IPR001296">
    <property type="entry name" value="Glyco_trans_1"/>
</dbReference>
<accession>A0A2N5GQ99</accession>
<dbReference type="Pfam" id="PF00534">
    <property type="entry name" value="Glycos_transf_1"/>
    <property type="match status" value="1"/>
</dbReference>
<dbReference type="PANTHER" id="PTHR46401">
    <property type="entry name" value="GLYCOSYLTRANSFERASE WBBK-RELATED"/>
    <property type="match status" value="1"/>
</dbReference>
<evidence type="ECO:0000313" key="5">
    <source>
        <dbReference type="Proteomes" id="UP000234951"/>
    </source>
</evidence>
<reference evidence="4 6" key="2">
    <citation type="submission" date="2017-12" db="EMBL/GenBank/DDBJ databases">
        <title>Comparative Functional Genomics of Dry Heat Resistant strains isolated from the Viking Spacecraft.</title>
        <authorList>
            <person name="Seuylemezian A."/>
            <person name="Cooper K."/>
            <person name="Vaishampayan P."/>
        </authorList>
    </citation>
    <scope>NUCLEOTIDE SEQUENCE [LARGE SCALE GENOMIC DNA]</scope>
    <source>
        <strain evidence="4 6">ATCC 29669</strain>
    </source>
</reference>
<dbReference type="EMBL" id="PGVA01000008">
    <property type="protein sequence ID" value="PLR85055.1"/>
    <property type="molecule type" value="Genomic_DNA"/>
</dbReference>
<dbReference type="AlphaFoldDB" id="A0A2N5GQ99"/>
<keyword evidence="1" id="KW-0808">Transferase</keyword>
<sequence length="400" mass="46931">MRVGLVMEILYISCYPSSYFKRLINESKTLSSQPAQKFNKLFVDGFKQNGVNISVLSTFNHISWDKEKLFVKKEFINENGIKYFFLPSLKIKYLNFIYMHFALKKFLTRWKRDYPEGIIIIDFLKPFSWLISKYGRGNKILTIVTDLPEFLLNDVGDINKIKNKIKLKNYNKVIEYSTHYIFLTEQMNNRLNKDKKPHCIIEGLVDYNMKKKNEVIQNDTRKICLYSGALHKKYGIANLVEAFTSTKLKKYELHLYGTGDYVSELKQVIKKHRNIKYFGNVENTIVVQKQLEASILINPRPTNEEYTKYSFPSKNMEYMVSGTPVITTELPGMPDEYKKYVYLMKGFDVEDIISSVYEVLTKPDDELKQKGVSARNFVLKDKNNIVQTKKIIDMLKIPQF</sequence>
<name>A0A2N5GQ99_9BACI</name>
<proteinExistence type="predicted"/>
<keyword evidence="6" id="KW-1185">Reference proteome</keyword>
<dbReference type="Gene3D" id="3.40.50.2000">
    <property type="entry name" value="Glycogen Phosphorylase B"/>
    <property type="match status" value="1"/>
</dbReference>
<organism evidence="3 5">
    <name type="scientific">Bacillus canaveralius</name>
    <dbReference type="NCBI Taxonomy" id="1403243"/>
    <lineage>
        <taxon>Bacteria</taxon>
        <taxon>Bacillati</taxon>
        <taxon>Bacillota</taxon>
        <taxon>Bacilli</taxon>
        <taxon>Bacillales</taxon>
        <taxon>Bacillaceae</taxon>
        <taxon>Bacillus</taxon>
    </lineage>
</organism>
<evidence type="ECO:0000313" key="3">
    <source>
        <dbReference type="EMBL" id="PLR85055.1"/>
    </source>
</evidence>
<dbReference type="Proteomes" id="UP000234951">
    <property type="component" value="Unassembled WGS sequence"/>
</dbReference>
<protein>
    <recommendedName>
        <fullName evidence="2">Glycosyl transferase family 1 domain-containing protein</fullName>
    </recommendedName>
</protein>
<dbReference type="EMBL" id="PGVD01000001">
    <property type="protein sequence ID" value="PLS00947.1"/>
    <property type="molecule type" value="Genomic_DNA"/>
</dbReference>
<evidence type="ECO:0000313" key="4">
    <source>
        <dbReference type="EMBL" id="PLS00947.1"/>
    </source>
</evidence>
<evidence type="ECO:0000259" key="2">
    <source>
        <dbReference type="Pfam" id="PF00534"/>
    </source>
</evidence>
<dbReference type="GO" id="GO:0016757">
    <property type="term" value="F:glycosyltransferase activity"/>
    <property type="evidence" value="ECO:0007669"/>
    <property type="project" value="InterPro"/>
</dbReference>
<feature type="domain" description="Glycosyl transferase family 1" evidence="2">
    <location>
        <begin position="212"/>
        <end position="366"/>
    </location>
</feature>
<dbReference type="OrthoDB" id="9790710at2"/>
<dbReference type="PANTHER" id="PTHR46401:SF2">
    <property type="entry name" value="GLYCOSYLTRANSFERASE WBBK-RELATED"/>
    <property type="match status" value="1"/>
</dbReference>
<comment type="caution">
    <text evidence="3">The sequence shown here is derived from an EMBL/GenBank/DDBJ whole genome shotgun (WGS) entry which is preliminary data.</text>
</comment>
<evidence type="ECO:0000256" key="1">
    <source>
        <dbReference type="ARBA" id="ARBA00022679"/>
    </source>
</evidence>